<keyword evidence="2 7" id="KW-1003">Cell membrane</keyword>
<keyword evidence="4 7" id="KW-0812">Transmembrane</keyword>
<dbReference type="HAMAP" id="MF_01147">
    <property type="entry name" value="Lgt"/>
    <property type="match status" value="1"/>
</dbReference>
<evidence type="ECO:0000256" key="5">
    <source>
        <dbReference type="ARBA" id="ARBA00022989"/>
    </source>
</evidence>
<evidence type="ECO:0000256" key="4">
    <source>
        <dbReference type="ARBA" id="ARBA00022692"/>
    </source>
</evidence>
<proteinExistence type="inferred from homology"/>
<dbReference type="UniPathway" id="UPA00664"/>
<name>A0A7Y9B0Z2_9FIRM</name>
<dbReference type="GO" id="GO:0042158">
    <property type="term" value="P:lipoprotein biosynthetic process"/>
    <property type="evidence" value="ECO:0007669"/>
    <property type="project" value="UniProtKB-UniRule"/>
</dbReference>
<feature type="transmembrane region" description="Helical" evidence="7">
    <location>
        <begin position="168"/>
        <end position="186"/>
    </location>
</feature>
<comment type="caution">
    <text evidence="8">The sequence shown here is derived from an EMBL/GenBank/DDBJ whole genome shotgun (WGS) entry which is preliminary data.</text>
</comment>
<dbReference type="Pfam" id="PF01790">
    <property type="entry name" value="LGT"/>
    <property type="match status" value="1"/>
</dbReference>
<keyword evidence="8" id="KW-0449">Lipoprotein</keyword>
<dbReference type="PROSITE" id="PS01311">
    <property type="entry name" value="LGT"/>
    <property type="match status" value="1"/>
</dbReference>
<feature type="transmembrane region" description="Helical" evidence="7">
    <location>
        <begin position="222"/>
        <end position="244"/>
    </location>
</feature>
<accession>A0A7Y9B0Z2</accession>
<evidence type="ECO:0000256" key="1">
    <source>
        <dbReference type="ARBA" id="ARBA00007150"/>
    </source>
</evidence>
<organism evidence="8 9">
    <name type="scientific">Mogibacterium timidum</name>
    <dbReference type="NCBI Taxonomy" id="35519"/>
    <lineage>
        <taxon>Bacteria</taxon>
        <taxon>Bacillati</taxon>
        <taxon>Bacillota</taxon>
        <taxon>Clostridia</taxon>
        <taxon>Peptostreptococcales</taxon>
        <taxon>Anaerovoracaceae</taxon>
        <taxon>Mogibacterium</taxon>
    </lineage>
</organism>
<feature type="transmembrane region" description="Helical" evidence="7">
    <location>
        <begin position="20"/>
        <end position="40"/>
    </location>
</feature>
<gene>
    <name evidence="7" type="primary">lgt</name>
    <name evidence="8" type="ORF">HW270_04690</name>
</gene>
<evidence type="ECO:0000256" key="3">
    <source>
        <dbReference type="ARBA" id="ARBA00022679"/>
    </source>
</evidence>
<keyword evidence="3 7" id="KW-0808">Transferase</keyword>
<evidence type="ECO:0000313" key="8">
    <source>
        <dbReference type="EMBL" id="NWO23375.1"/>
    </source>
</evidence>
<evidence type="ECO:0000256" key="2">
    <source>
        <dbReference type="ARBA" id="ARBA00022475"/>
    </source>
</evidence>
<comment type="pathway">
    <text evidence="7">Protein modification; lipoprotein biosynthesis (diacylglyceryl transfer).</text>
</comment>
<dbReference type="InterPro" id="IPR001640">
    <property type="entry name" value="Lgt"/>
</dbReference>
<keyword evidence="8" id="KW-0328">Glycosyltransferase</keyword>
<dbReference type="NCBIfam" id="TIGR00544">
    <property type="entry name" value="lgt"/>
    <property type="match status" value="1"/>
</dbReference>
<protein>
    <recommendedName>
        <fullName evidence="7">Phosphatidylglycerol--prolipoprotein diacylglyceryl transferase</fullName>
        <ecNumber evidence="7">2.5.1.145</ecNumber>
    </recommendedName>
</protein>
<sequence length="253" mass="28439">MEVPVTSPNPIALTIAGFEIRWYGILIALGAMLALFISYRRAPKHGIASEDVLDLSLGMIPIGIIGARLYYVAFSWDYYKLYPAEIINIRGGGLAIHGGLIFGLVTAYIMCRYKKISFVEMADLVLPTVALAQAIGRWGNFFNGEAHGIETNVPWAIIVDGQRVHPTFLYESIWCLVIFAVLSFMYSNRAFPGQIACMYGLLYAPERFFVEGLRTDSLMIGILRQAQVISIVIFVVSLLLYIYLRRRNKLNNR</sequence>
<dbReference type="GO" id="GO:0008961">
    <property type="term" value="F:phosphatidylglycerol-prolipoprotein diacylglyceryl transferase activity"/>
    <property type="evidence" value="ECO:0007669"/>
    <property type="project" value="UniProtKB-UniRule"/>
</dbReference>
<dbReference type="EMBL" id="JABXYR010000001">
    <property type="protein sequence ID" value="NWO23375.1"/>
    <property type="molecule type" value="Genomic_DNA"/>
</dbReference>
<dbReference type="AlphaFoldDB" id="A0A7Y9B0Z2"/>
<keyword evidence="5 7" id="KW-1133">Transmembrane helix</keyword>
<evidence type="ECO:0000256" key="6">
    <source>
        <dbReference type="ARBA" id="ARBA00023136"/>
    </source>
</evidence>
<comment type="catalytic activity">
    <reaction evidence="7">
        <text>L-cysteinyl-[prolipoprotein] + a 1,2-diacyl-sn-glycero-3-phospho-(1'-sn-glycerol) = an S-1,2-diacyl-sn-glyceryl-L-cysteinyl-[prolipoprotein] + sn-glycerol 1-phosphate + H(+)</text>
        <dbReference type="Rhea" id="RHEA:56712"/>
        <dbReference type="Rhea" id="RHEA-COMP:14679"/>
        <dbReference type="Rhea" id="RHEA-COMP:14680"/>
        <dbReference type="ChEBI" id="CHEBI:15378"/>
        <dbReference type="ChEBI" id="CHEBI:29950"/>
        <dbReference type="ChEBI" id="CHEBI:57685"/>
        <dbReference type="ChEBI" id="CHEBI:64716"/>
        <dbReference type="ChEBI" id="CHEBI:140658"/>
        <dbReference type="EC" id="2.5.1.145"/>
    </reaction>
</comment>
<dbReference type="RefSeq" id="WP_009643564.1">
    <property type="nucleotide sequence ID" value="NZ_CAUVNY010000078.1"/>
</dbReference>
<dbReference type="PANTHER" id="PTHR30589:SF0">
    <property type="entry name" value="PHOSPHATIDYLGLYCEROL--PROLIPOPROTEIN DIACYLGLYCERYL TRANSFERASE"/>
    <property type="match status" value="1"/>
</dbReference>
<comment type="similarity">
    <text evidence="1 7">Belongs to the Lgt family.</text>
</comment>
<dbReference type="Proteomes" id="UP000526307">
    <property type="component" value="Unassembled WGS sequence"/>
</dbReference>
<evidence type="ECO:0000313" key="9">
    <source>
        <dbReference type="Proteomes" id="UP000526307"/>
    </source>
</evidence>
<keyword evidence="9" id="KW-1185">Reference proteome</keyword>
<feature type="binding site" evidence="7">
    <location>
        <position position="137"/>
    </location>
    <ligand>
        <name>a 1,2-diacyl-sn-glycero-3-phospho-(1'-sn-glycerol)</name>
        <dbReference type="ChEBI" id="CHEBI:64716"/>
    </ligand>
</feature>
<evidence type="ECO:0000256" key="7">
    <source>
        <dbReference type="HAMAP-Rule" id="MF_01147"/>
    </source>
</evidence>
<comment type="subcellular location">
    <subcellularLocation>
        <location evidence="7">Cell membrane</location>
        <topology evidence="7">Multi-pass membrane protein</topology>
    </subcellularLocation>
</comment>
<reference evidence="8 9" key="1">
    <citation type="submission" date="2020-06" db="EMBL/GenBank/DDBJ databases">
        <title>Mogibacterium timidum strain W9173 genomic sequence.</title>
        <authorList>
            <person name="Wade W.G."/>
            <person name="Johnston C.D."/>
            <person name="Chen T."/>
            <person name="Dewhirst F.E."/>
        </authorList>
    </citation>
    <scope>NUCLEOTIDE SEQUENCE [LARGE SCALE GENOMIC DNA]</scope>
    <source>
        <strain evidence="8 9">W9173</strain>
    </source>
</reference>
<keyword evidence="6 7" id="KW-0472">Membrane</keyword>
<dbReference type="GO" id="GO:0005886">
    <property type="term" value="C:plasma membrane"/>
    <property type="evidence" value="ECO:0007669"/>
    <property type="project" value="UniProtKB-SubCell"/>
</dbReference>
<feature type="transmembrane region" description="Helical" evidence="7">
    <location>
        <begin position="52"/>
        <end position="71"/>
    </location>
</feature>
<dbReference type="PANTHER" id="PTHR30589">
    <property type="entry name" value="PROLIPOPROTEIN DIACYLGLYCERYL TRANSFERASE"/>
    <property type="match status" value="1"/>
</dbReference>
<feature type="transmembrane region" description="Helical" evidence="7">
    <location>
        <begin position="91"/>
        <end position="111"/>
    </location>
</feature>
<comment type="function">
    <text evidence="7">Catalyzes the transfer of the diacylglyceryl group from phosphatidylglycerol to the sulfhydryl group of the N-terminal cysteine of a prolipoprotein, the first step in the formation of mature lipoproteins.</text>
</comment>
<dbReference type="EC" id="2.5.1.145" evidence="7"/>